<comment type="subcellular location">
    <subcellularLocation>
        <location evidence="1">Cell outer membrane</location>
    </subcellularLocation>
</comment>
<evidence type="ECO:0000256" key="7">
    <source>
        <dbReference type="ARBA" id="ARBA00023237"/>
    </source>
</evidence>
<dbReference type="Pfam" id="PF02321">
    <property type="entry name" value="OEP"/>
    <property type="match status" value="2"/>
</dbReference>
<evidence type="ECO:0000256" key="3">
    <source>
        <dbReference type="ARBA" id="ARBA00022448"/>
    </source>
</evidence>
<feature type="chain" id="PRO_5015774733" evidence="8">
    <location>
        <begin position="24"/>
        <end position="447"/>
    </location>
</feature>
<keyword evidence="4" id="KW-1134">Transmembrane beta strand</keyword>
<dbReference type="InterPro" id="IPR003423">
    <property type="entry name" value="OMP_efflux"/>
</dbReference>
<dbReference type="GO" id="GO:1990281">
    <property type="term" value="C:efflux pump complex"/>
    <property type="evidence" value="ECO:0007669"/>
    <property type="project" value="TreeGrafter"/>
</dbReference>
<proteinExistence type="inferred from homology"/>
<feature type="signal peptide" evidence="8">
    <location>
        <begin position="1"/>
        <end position="23"/>
    </location>
</feature>
<dbReference type="GO" id="GO:0009279">
    <property type="term" value="C:cell outer membrane"/>
    <property type="evidence" value="ECO:0007669"/>
    <property type="project" value="UniProtKB-SubCell"/>
</dbReference>
<dbReference type="GO" id="GO:0015562">
    <property type="term" value="F:efflux transmembrane transporter activity"/>
    <property type="evidence" value="ECO:0007669"/>
    <property type="project" value="InterPro"/>
</dbReference>
<dbReference type="OrthoDB" id="9811587at2"/>
<dbReference type="GO" id="GO:0015288">
    <property type="term" value="F:porin activity"/>
    <property type="evidence" value="ECO:0007669"/>
    <property type="project" value="TreeGrafter"/>
</dbReference>
<organism evidence="9 10">
    <name type="scientific">Hallella colorans</name>
    <dbReference type="NCBI Taxonomy" id="1703337"/>
    <lineage>
        <taxon>Bacteria</taxon>
        <taxon>Pseudomonadati</taxon>
        <taxon>Bacteroidota</taxon>
        <taxon>Bacteroidia</taxon>
        <taxon>Bacteroidales</taxon>
        <taxon>Prevotellaceae</taxon>
        <taxon>Hallella</taxon>
    </lineage>
</organism>
<comment type="similarity">
    <text evidence="2">Belongs to the outer membrane factor (OMF) (TC 1.B.17) family.</text>
</comment>
<evidence type="ECO:0000256" key="1">
    <source>
        <dbReference type="ARBA" id="ARBA00004442"/>
    </source>
</evidence>
<protein>
    <submittedName>
        <fullName evidence="9">Outer membrane protein</fullName>
    </submittedName>
</protein>
<dbReference type="AlphaFoldDB" id="A0A2U0U2V9"/>
<dbReference type="InterPro" id="IPR051906">
    <property type="entry name" value="TolC-like"/>
</dbReference>
<gene>
    <name evidence="9" type="ORF">C7379_1174</name>
</gene>
<dbReference type="PANTHER" id="PTHR30026:SF20">
    <property type="entry name" value="OUTER MEMBRANE PROTEIN TOLC"/>
    <property type="match status" value="1"/>
</dbReference>
<dbReference type="EMBL" id="QENY01000017">
    <property type="protein sequence ID" value="PVX50607.1"/>
    <property type="molecule type" value="Genomic_DNA"/>
</dbReference>
<keyword evidence="6" id="KW-0472">Membrane</keyword>
<dbReference type="SUPFAM" id="SSF56954">
    <property type="entry name" value="Outer membrane efflux proteins (OEP)"/>
    <property type="match status" value="1"/>
</dbReference>
<evidence type="ECO:0000256" key="4">
    <source>
        <dbReference type="ARBA" id="ARBA00022452"/>
    </source>
</evidence>
<dbReference type="RefSeq" id="WP_116616995.1">
    <property type="nucleotide sequence ID" value="NZ_CAUPIB010000007.1"/>
</dbReference>
<name>A0A2U0U2V9_9BACT</name>
<dbReference type="PANTHER" id="PTHR30026">
    <property type="entry name" value="OUTER MEMBRANE PROTEIN TOLC"/>
    <property type="match status" value="1"/>
</dbReference>
<evidence type="ECO:0000256" key="8">
    <source>
        <dbReference type="SAM" id="SignalP"/>
    </source>
</evidence>
<evidence type="ECO:0000256" key="2">
    <source>
        <dbReference type="ARBA" id="ARBA00007613"/>
    </source>
</evidence>
<dbReference type="Gene3D" id="1.20.1600.10">
    <property type="entry name" value="Outer membrane efflux proteins (OEP)"/>
    <property type="match status" value="1"/>
</dbReference>
<evidence type="ECO:0000256" key="6">
    <source>
        <dbReference type="ARBA" id="ARBA00023136"/>
    </source>
</evidence>
<accession>A0A2U0U2V9</accession>
<sequence length="447" mass="49937">MKKSFLVPVFLSCFITFSHLCEAKVWTLQACVDYALKNNITLQKNNLKHLAALEDVKLSQAALLPSLSASTSQNATYNPWPETGSYMLAGSKVQSNVDKVYYNGSYIVSGNWTVWNGGRNRDQIQSNRLVADQAALDSATTSNSIQEQIASLYVQILYSKDAMEVSRSTLETSRMNESRGREFVKVGSMSKADLAQLVAQRAADEYALVQAESGVREYKRQLKRLLQITNQEDFDVVAPTTTDEMALRPIPDVPSVYDRALLARPEIQSALLAIKNSALQIRMAKAQRLPTVVANAGLGTNTTSMSKNAWGTQIKTNFGVNGGFSVNVPIFDNRRIKTDISKAILSNQSYQLDLKDQQTNLYSVIENYWVQAVNNQAQFKSARVRTQSAQESYDLLSEQFRLKLKNTIELMNGKDALLKAQQAELQAKYLAILNIYMLEFYQSGKIV</sequence>
<keyword evidence="7" id="KW-0998">Cell outer membrane</keyword>
<comment type="caution">
    <text evidence="9">The sequence shown here is derived from an EMBL/GenBank/DDBJ whole genome shotgun (WGS) entry which is preliminary data.</text>
</comment>
<keyword evidence="10" id="KW-1185">Reference proteome</keyword>
<reference evidence="9 10" key="1">
    <citation type="submission" date="2018-05" db="EMBL/GenBank/DDBJ databases">
        <title>Genomic Encyclopedia of Type Strains, Phase IV (KMG-IV): sequencing the most valuable type-strain genomes for metagenomic binning, comparative biology and taxonomic classification.</title>
        <authorList>
            <person name="Goeker M."/>
        </authorList>
    </citation>
    <scope>NUCLEOTIDE SEQUENCE [LARGE SCALE GENOMIC DNA]</scope>
    <source>
        <strain evidence="9 10">DSM 100333</strain>
    </source>
</reference>
<dbReference type="Proteomes" id="UP000245870">
    <property type="component" value="Unassembled WGS sequence"/>
</dbReference>
<evidence type="ECO:0000313" key="9">
    <source>
        <dbReference type="EMBL" id="PVX50607.1"/>
    </source>
</evidence>
<evidence type="ECO:0000256" key="5">
    <source>
        <dbReference type="ARBA" id="ARBA00022692"/>
    </source>
</evidence>
<keyword evidence="5" id="KW-0812">Transmembrane</keyword>
<evidence type="ECO:0000313" key="10">
    <source>
        <dbReference type="Proteomes" id="UP000245870"/>
    </source>
</evidence>
<keyword evidence="8" id="KW-0732">Signal</keyword>
<keyword evidence="3" id="KW-0813">Transport</keyword>